<protein>
    <submittedName>
        <fullName evidence="10">Glycosyltransferase family 39 protein</fullName>
    </submittedName>
</protein>
<comment type="subcellular location">
    <subcellularLocation>
        <location evidence="1">Cell membrane</location>
        <topology evidence="1">Multi-pass membrane protein</topology>
    </subcellularLocation>
</comment>
<keyword evidence="6 8" id="KW-1133">Transmembrane helix</keyword>
<keyword evidence="7 8" id="KW-0472">Membrane</keyword>
<evidence type="ECO:0000313" key="10">
    <source>
        <dbReference type="EMBL" id="QNQ09981.1"/>
    </source>
</evidence>
<reference evidence="10 11" key="1">
    <citation type="submission" date="2020-09" db="EMBL/GenBank/DDBJ databases">
        <title>Sphingomonas sp., a new species isolated from pork steak.</title>
        <authorList>
            <person name="Heidler von Heilborn D."/>
        </authorList>
    </citation>
    <scope>NUCLEOTIDE SEQUENCE [LARGE SCALE GENOMIC DNA]</scope>
    <source>
        <strain evidence="11">S8-3T</strain>
    </source>
</reference>
<evidence type="ECO:0000256" key="1">
    <source>
        <dbReference type="ARBA" id="ARBA00004651"/>
    </source>
</evidence>
<feature type="transmembrane region" description="Helical" evidence="8">
    <location>
        <begin position="122"/>
        <end position="143"/>
    </location>
</feature>
<feature type="transmembrane region" description="Helical" evidence="8">
    <location>
        <begin position="312"/>
        <end position="332"/>
    </location>
</feature>
<feature type="transmembrane region" description="Helical" evidence="8">
    <location>
        <begin position="338"/>
        <end position="358"/>
    </location>
</feature>
<name>A0A7H0LJX8_9SPHN</name>
<evidence type="ECO:0000256" key="7">
    <source>
        <dbReference type="ARBA" id="ARBA00023136"/>
    </source>
</evidence>
<keyword evidence="2" id="KW-1003">Cell membrane</keyword>
<feature type="transmembrane region" description="Helical" evidence="8">
    <location>
        <begin position="262"/>
        <end position="282"/>
    </location>
</feature>
<dbReference type="GO" id="GO:0005886">
    <property type="term" value="C:plasma membrane"/>
    <property type="evidence" value="ECO:0007669"/>
    <property type="project" value="UniProtKB-SubCell"/>
</dbReference>
<keyword evidence="11" id="KW-1185">Reference proteome</keyword>
<sequence>MSVSNHLPHPEPLQSFRLLPWRTPASDRVLIWIAIAVTAALHLATAGRYDMMRNELYFLACGRHPAFGYADQPPLVPLIAAATQLFGPSVWLLRLPAVMAAVALIPLCAAFARLIGGNRSAAVIAAIAAASAPGLAGTTTLLTTATFEPIAWTGCAYLIARAVLREDRRALLWAGLVAGLSMQAKYGIVMWLVPLALGVLLTPARRLLGWRETWTAMLIAVAIAAPSLIWQAVNDWPFLAIIAHHTQGVITGGPVRFEIGQILALNLVLAPLWVTGIVAPFASERLKPLRFLSIAFVGATAINLATGGKDYYLFAAYPSMFVVGAVACARLWRWAAGLWMAAAIANFALVAPIVFPLLDPPALLRLLEHSHLRPAPDEKAAIGAPLTQVFSDELGWRALAHQVAAVYRSLPPAERGHAAIFANNYGEAAAIDVHGRGLGLPPAISGDNQYFLWGPRGYDGSVIIVINGDPERWRRLCRSARIAGVFGVPLAMPYERDRPIMVCHGLRGGFTNAWDGFKRYGA</sequence>
<dbReference type="PANTHER" id="PTHR33908:SF11">
    <property type="entry name" value="MEMBRANE PROTEIN"/>
    <property type="match status" value="1"/>
</dbReference>
<proteinExistence type="predicted"/>
<feature type="transmembrane region" description="Helical" evidence="8">
    <location>
        <begin position="288"/>
        <end position="305"/>
    </location>
</feature>
<evidence type="ECO:0000256" key="4">
    <source>
        <dbReference type="ARBA" id="ARBA00022679"/>
    </source>
</evidence>
<evidence type="ECO:0000256" key="5">
    <source>
        <dbReference type="ARBA" id="ARBA00022692"/>
    </source>
</evidence>
<dbReference type="AlphaFoldDB" id="A0A7H0LJX8"/>
<evidence type="ECO:0000259" key="9">
    <source>
        <dbReference type="Pfam" id="PF13231"/>
    </source>
</evidence>
<keyword evidence="5 8" id="KW-0812">Transmembrane</keyword>
<feature type="transmembrane region" description="Helical" evidence="8">
    <location>
        <begin position="29"/>
        <end position="49"/>
    </location>
</feature>
<dbReference type="InterPro" id="IPR038731">
    <property type="entry name" value="RgtA/B/C-like"/>
</dbReference>
<evidence type="ECO:0000256" key="8">
    <source>
        <dbReference type="SAM" id="Phobius"/>
    </source>
</evidence>
<dbReference type="GO" id="GO:0016763">
    <property type="term" value="F:pentosyltransferase activity"/>
    <property type="evidence" value="ECO:0007669"/>
    <property type="project" value="TreeGrafter"/>
</dbReference>
<evidence type="ECO:0000313" key="11">
    <source>
        <dbReference type="Proteomes" id="UP000516148"/>
    </source>
</evidence>
<dbReference type="Pfam" id="PF13231">
    <property type="entry name" value="PMT_2"/>
    <property type="match status" value="1"/>
</dbReference>
<feature type="transmembrane region" description="Helical" evidence="8">
    <location>
        <begin position="95"/>
        <end position="115"/>
    </location>
</feature>
<dbReference type="Proteomes" id="UP000516148">
    <property type="component" value="Chromosome"/>
</dbReference>
<dbReference type="KEGG" id="spap:H3Z74_01630"/>
<keyword evidence="4 10" id="KW-0808">Transferase</keyword>
<evidence type="ECO:0000256" key="2">
    <source>
        <dbReference type="ARBA" id="ARBA00022475"/>
    </source>
</evidence>
<dbReference type="GO" id="GO:0009103">
    <property type="term" value="P:lipopolysaccharide biosynthetic process"/>
    <property type="evidence" value="ECO:0007669"/>
    <property type="project" value="UniProtKB-ARBA"/>
</dbReference>
<dbReference type="EMBL" id="CP061038">
    <property type="protein sequence ID" value="QNQ09981.1"/>
    <property type="molecule type" value="Genomic_DNA"/>
</dbReference>
<dbReference type="PANTHER" id="PTHR33908">
    <property type="entry name" value="MANNOSYLTRANSFERASE YKCB-RELATED"/>
    <property type="match status" value="1"/>
</dbReference>
<feature type="transmembrane region" description="Helical" evidence="8">
    <location>
        <begin position="213"/>
        <end position="233"/>
    </location>
</feature>
<feature type="domain" description="Glycosyltransferase RgtA/B/C/D-like" evidence="9">
    <location>
        <begin position="71"/>
        <end position="230"/>
    </location>
</feature>
<accession>A0A7H0LJX8</accession>
<evidence type="ECO:0000256" key="3">
    <source>
        <dbReference type="ARBA" id="ARBA00022676"/>
    </source>
</evidence>
<gene>
    <name evidence="10" type="ORF">H3Z74_01630</name>
</gene>
<organism evidence="10 11">
    <name type="scientific">Sphingomonas alpina</name>
    <dbReference type="NCBI Taxonomy" id="653931"/>
    <lineage>
        <taxon>Bacteria</taxon>
        <taxon>Pseudomonadati</taxon>
        <taxon>Pseudomonadota</taxon>
        <taxon>Alphaproteobacteria</taxon>
        <taxon>Sphingomonadales</taxon>
        <taxon>Sphingomonadaceae</taxon>
        <taxon>Sphingomonas</taxon>
    </lineage>
</organism>
<dbReference type="InterPro" id="IPR050297">
    <property type="entry name" value="LipidA_mod_glycosyltrf_83"/>
</dbReference>
<dbReference type="RefSeq" id="WP_187762289.1">
    <property type="nucleotide sequence ID" value="NZ_CP061038.1"/>
</dbReference>
<evidence type="ECO:0000256" key="6">
    <source>
        <dbReference type="ARBA" id="ARBA00022989"/>
    </source>
</evidence>
<keyword evidence="3" id="KW-0328">Glycosyltransferase</keyword>